<organism evidence="1 2">
    <name type="scientific">Popillia japonica</name>
    <name type="common">Japanese beetle</name>
    <dbReference type="NCBI Taxonomy" id="7064"/>
    <lineage>
        <taxon>Eukaryota</taxon>
        <taxon>Metazoa</taxon>
        <taxon>Ecdysozoa</taxon>
        <taxon>Arthropoda</taxon>
        <taxon>Hexapoda</taxon>
        <taxon>Insecta</taxon>
        <taxon>Pterygota</taxon>
        <taxon>Neoptera</taxon>
        <taxon>Endopterygota</taxon>
        <taxon>Coleoptera</taxon>
        <taxon>Polyphaga</taxon>
        <taxon>Scarabaeiformia</taxon>
        <taxon>Scarabaeidae</taxon>
        <taxon>Rutelinae</taxon>
        <taxon>Popillia</taxon>
    </lineage>
</organism>
<evidence type="ECO:0000313" key="1">
    <source>
        <dbReference type="EMBL" id="KAK9754674.1"/>
    </source>
</evidence>
<name>A0AAW1N6H4_POPJA</name>
<proteinExistence type="predicted"/>
<reference evidence="1 2" key="1">
    <citation type="journal article" date="2024" name="BMC Genomics">
        <title>De novo assembly and annotation of Popillia japonica's genome with initial clues to its potential as an invasive pest.</title>
        <authorList>
            <person name="Cucini C."/>
            <person name="Boschi S."/>
            <person name="Funari R."/>
            <person name="Cardaioli E."/>
            <person name="Iannotti N."/>
            <person name="Marturano G."/>
            <person name="Paoli F."/>
            <person name="Bruttini M."/>
            <person name="Carapelli A."/>
            <person name="Frati F."/>
            <person name="Nardi F."/>
        </authorList>
    </citation>
    <scope>NUCLEOTIDE SEQUENCE [LARGE SCALE GENOMIC DNA]</scope>
    <source>
        <strain evidence="1">DMR45628</strain>
    </source>
</reference>
<accession>A0AAW1N6H4</accession>
<evidence type="ECO:0000313" key="2">
    <source>
        <dbReference type="Proteomes" id="UP001458880"/>
    </source>
</evidence>
<protein>
    <submittedName>
        <fullName evidence="1">Uncharacterized protein</fullName>
    </submittedName>
</protein>
<dbReference type="EMBL" id="JASPKY010000006">
    <property type="protein sequence ID" value="KAK9754674.1"/>
    <property type="molecule type" value="Genomic_DNA"/>
</dbReference>
<sequence>MNSRSRLIVQKAQENFKQNESSCLKTKTSCSALGSKKPQNLTELENGAAQEVITQTESKLELEHTDNVLGSSFNTKTNCSALVNKRLQDLTALENGIFVAHPCITSEKHASNISNNLET</sequence>
<comment type="caution">
    <text evidence="1">The sequence shown here is derived from an EMBL/GenBank/DDBJ whole genome shotgun (WGS) entry which is preliminary data.</text>
</comment>
<dbReference type="AlphaFoldDB" id="A0AAW1N6H4"/>
<dbReference type="Proteomes" id="UP001458880">
    <property type="component" value="Unassembled WGS sequence"/>
</dbReference>
<keyword evidence="2" id="KW-1185">Reference proteome</keyword>
<gene>
    <name evidence="1" type="ORF">QE152_g1060</name>
</gene>